<sequence>MAHGAGQHEQVPDEVAVAPAVVEHEEHHTARVGQAAGHQPPQPARGHAFDQRIHGDDHQPAHRQVEARRDGRAIQALAGLQPPAQQGPPPAPASVVWPFQLSRP</sequence>
<name>A0A9P6XU47_9FUNG</name>
<accession>A0A9P6XU47</accession>
<feature type="region of interest" description="Disordered" evidence="1">
    <location>
        <begin position="1"/>
        <end position="104"/>
    </location>
</feature>
<evidence type="ECO:0000256" key="1">
    <source>
        <dbReference type="SAM" id="MobiDB-lite"/>
    </source>
</evidence>
<protein>
    <submittedName>
        <fullName evidence="2">Uncharacterized protein</fullName>
    </submittedName>
</protein>
<dbReference type="EMBL" id="JAANIU010010334">
    <property type="protein sequence ID" value="KAG1531949.1"/>
    <property type="molecule type" value="Genomic_DNA"/>
</dbReference>
<gene>
    <name evidence="2" type="ORF">G6F50_016430</name>
</gene>
<feature type="compositionally biased region" description="Basic and acidic residues" evidence="1">
    <location>
        <begin position="47"/>
        <end position="72"/>
    </location>
</feature>
<comment type="caution">
    <text evidence="2">The sequence shown here is derived from an EMBL/GenBank/DDBJ whole genome shotgun (WGS) entry which is preliminary data.</text>
</comment>
<evidence type="ECO:0000313" key="3">
    <source>
        <dbReference type="Proteomes" id="UP000740926"/>
    </source>
</evidence>
<proteinExistence type="predicted"/>
<organism evidence="2 3">
    <name type="scientific">Rhizopus delemar</name>
    <dbReference type="NCBI Taxonomy" id="936053"/>
    <lineage>
        <taxon>Eukaryota</taxon>
        <taxon>Fungi</taxon>
        <taxon>Fungi incertae sedis</taxon>
        <taxon>Mucoromycota</taxon>
        <taxon>Mucoromycotina</taxon>
        <taxon>Mucoromycetes</taxon>
        <taxon>Mucorales</taxon>
        <taxon>Mucorineae</taxon>
        <taxon>Rhizopodaceae</taxon>
        <taxon>Rhizopus</taxon>
    </lineage>
</organism>
<reference evidence="2 3" key="1">
    <citation type="journal article" date="2020" name="Microb. Genom.">
        <title>Genetic diversity of clinical and environmental Mucorales isolates obtained from an investigation of mucormycosis cases among solid organ transplant recipients.</title>
        <authorList>
            <person name="Nguyen M.H."/>
            <person name="Kaul D."/>
            <person name="Muto C."/>
            <person name="Cheng S.J."/>
            <person name="Richter R.A."/>
            <person name="Bruno V.M."/>
            <person name="Liu G."/>
            <person name="Beyhan S."/>
            <person name="Sundermann A.J."/>
            <person name="Mounaud S."/>
            <person name="Pasculle A.W."/>
            <person name="Nierman W.C."/>
            <person name="Driscoll E."/>
            <person name="Cumbie R."/>
            <person name="Clancy C.J."/>
            <person name="Dupont C.L."/>
        </authorList>
    </citation>
    <scope>NUCLEOTIDE SEQUENCE [LARGE SCALE GENOMIC DNA]</scope>
    <source>
        <strain evidence="2 3">GL24</strain>
    </source>
</reference>
<dbReference type="Proteomes" id="UP000740926">
    <property type="component" value="Unassembled WGS sequence"/>
</dbReference>
<evidence type="ECO:0000313" key="2">
    <source>
        <dbReference type="EMBL" id="KAG1531949.1"/>
    </source>
</evidence>
<dbReference type="AlphaFoldDB" id="A0A9P6XU47"/>
<feature type="compositionally biased region" description="Low complexity" evidence="1">
    <location>
        <begin position="75"/>
        <end position="84"/>
    </location>
</feature>
<keyword evidence="3" id="KW-1185">Reference proteome</keyword>